<name>A0A7E4VBD7_PANRE</name>
<feature type="signal peptide" evidence="2">
    <location>
        <begin position="1"/>
        <end position="17"/>
    </location>
</feature>
<sequence length="178" mass="17415">MLRVVSVAFCLVAVVAAGPGGGHGGPGGKGGHGGPGGPLGPIFANLTEAQQTEAKAIFAEAFAPNSTLTKAEGKAKIEAFVATLSPELQAQINALKPTGTPPTPTGLSDAASALLAQIKAIKENDAITVAEEHSQIQALIQAADPTVVSQLPKFGGRGGPGGHGGKGGRGGPQSSPSS</sequence>
<evidence type="ECO:0000313" key="4">
    <source>
        <dbReference type="WBParaSite" id="Pan_g18784.t1"/>
    </source>
</evidence>
<evidence type="ECO:0000256" key="2">
    <source>
        <dbReference type="SAM" id="SignalP"/>
    </source>
</evidence>
<evidence type="ECO:0000313" key="3">
    <source>
        <dbReference type="Proteomes" id="UP000492821"/>
    </source>
</evidence>
<reference evidence="4" key="2">
    <citation type="submission" date="2020-10" db="UniProtKB">
        <authorList>
            <consortium name="WormBaseParasite"/>
        </authorList>
    </citation>
    <scope>IDENTIFICATION</scope>
</reference>
<accession>A0A7E4VBD7</accession>
<proteinExistence type="predicted"/>
<reference evidence="3" key="1">
    <citation type="journal article" date="2013" name="Genetics">
        <title>The draft genome and transcriptome of Panagrellus redivivus are shaped by the harsh demands of a free-living lifestyle.</title>
        <authorList>
            <person name="Srinivasan J."/>
            <person name="Dillman A.R."/>
            <person name="Macchietto M.G."/>
            <person name="Heikkinen L."/>
            <person name="Lakso M."/>
            <person name="Fracchia K.M."/>
            <person name="Antoshechkin I."/>
            <person name="Mortazavi A."/>
            <person name="Wong G."/>
            <person name="Sternberg P.W."/>
        </authorList>
    </citation>
    <scope>NUCLEOTIDE SEQUENCE [LARGE SCALE GENOMIC DNA]</scope>
    <source>
        <strain evidence="3">MT8872</strain>
    </source>
</reference>
<organism evidence="3 4">
    <name type="scientific">Panagrellus redivivus</name>
    <name type="common">Microworm</name>
    <dbReference type="NCBI Taxonomy" id="6233"/>
    <lineage>
        <taxon>Eukaryota</taxon>
        <taxon>Metazoa</taxon>
        <taxon>Ecdysozoa</taxon>
        <taxon>Nematoda</taxon>
        <taxon>Chromadorea</taxon>
        <taxon>Rhabditida</taxon>
        <taxon>Tylenchina</taxon>
        <taxon>Panagrolaimomorpha</taxon>
        <taxon>Panagrolaimoidea</taxon>
        <taxon>Panagrolaimidae</taxon>
        <taxon>Panagrellus</taxon>
    </lineage>
</organism>
<dbReference type="AlphaFoldDB" id="A0A7E4VBD7"/>
<feature type="region of interest" description="Disordered" evidence="1">
    <location>
        <begin position="149"/>
        <end position="178"/>
    </location>
</feature>
<feature type="compositionally biased region" description="Gly residues" evidence="1">
    <location>
        <begin position="155"/>
        <end position="171"/>
    </location>
</feature>
<keyword evidence="3" id="KW-1185">Reference proteome</keyword>
<keyword evidence="2" id="KW-0732">Signal</keyword>
<dbReference type="Proteomes" id="UP000492821">
    <property type="component" value="Unassembled WGS sequence"/>
</dbReference>
<feature type="chain" id="PRO_5028885906" evidence="2">
    <location>
        <begin position="18"/>
        <end position="178"/>
    </location>
</feature>
<dbReference type="WBParaSite" id="Pan_g18784.t1">
    <property type="protein sequence ID" value="Pan_g18784.t1"/>
    <property type="gene ID" value="Pan_g18784"/>
</dbReference>
<protein>
    <submittedName>
        <fullName evidence="4">DUF148 domain-containing protein</fullName>
    </submittedName>
</protein>
<evidence type="ECO:0000256" key="1">
    <source>
        <dbReference type="SAM" id="MobiDB-lite"/>
    </source>
</evidence>